<reference evidence="2 3" key="3">
    <citation type="journal article" date="2013" name="Genome Biol.">
        <title>Assembly of a phased diploid Candida albicans genome facilitates allele-specific measurements and provides a simple model for repeat and indel structure.</title>
        <authorList>
            <person name="Muzzey D."/>
            <person name="Schwartz K."/>
            <person name="Weissman J.S."/>
            <person name="Sherlock G."/>
        </authorList>
    </citation>
    <scope>NUCLEOTIDE SEQUENCE [LARGE SCALE GENOMIC DNA]</scope>
    <source>
        <strain evidence="3">SC5314 / ATCC MYA-2876</strain>
    </source>
</reference>
<keyword evidence="3" id="KW-1185">Reference proteome</keyword>
<dbReference type="InParanoid" id="A0A1D8PLW5"/>
<accession>A0A1D8PLW5</accession>
<dbReference type="GO" id="GO:0032299">
    <property type="term" value="C:ribonuclease H2 complex"/>
    <property type="evidence" value="ECO:0007669"/>
    <property type="project" value="InterPro"/>
</dbReference>
<reference evidence="2 3" key="2">
    <citation type="journal article" date="2007" name="Genome Biol.">
        <title>Assembly of the Candida albicans genome into sixteen supercontigs aligned on the eight chromosomes.</title>
        <authorList>
            <person name="van het Hoog M."/>
            <person name="Rast T.J."/>
            <person name="Martchenko M."/>
            <person name="Grindle S."/>
            <person name="Dignard D."/>
            <person name="Hogues H."/>
            <person name="Cuomo C."/>
            <person name="Berriman M."/>
            <person name="Scherer S."/>
            <person name="Magee B.B."/>
            <person name="Whiteway M."/>
            <person name="Chibana H."/>
            <person name="Nantel A."/>
            <person name="Magee P.T."/>
        </authorList>
    </citation>
    <scope>GENOME REANNOTATION</scope>
    <source>
        <strain evidence="3">SC5314 / ATCC MYA-2876</strain>
    </source>
</reference>
<dbReference type="VEuPathDB" id="FungiDB:C4_03690C_A"/>
<dbReference type="Gene3D" id="2.40.128.680">
    <property type="match status" value="1"/>
</dbReference>
<organism evidence="2 3">
    <name type="scientific">Candida albicans (strain SC5314 / ATCC MYA-2876)</name>
    <name type="common">Yeast</name>
    <dbReference type="NCBI Taxonomy" id="237561"/>
    <lineage>
        <taxon>Eukaryota</taxon>
        <taxon>Fungi</taxon>
        <taxon>Dikarya</taxon>
        <taxon>Ascomycota</taxon>
        <taxon>Saccharomycotina</taxon>
        <taxon>Pichiomycetes</taxon>
        <taxon>Debaryomycetaceae</taxon>
        <taxon>Candida/Lodderomyces clade</taxon>
        <taxon>Candida</taxon>
    </lineage>
</organism>
<dbReference type="GO" id="GO:0006401">
    <property type="term" value="P:RNA catabolic process"/>
    <property type="evidence" value="ECO:0007669"/>
    <property type="project" value="InterPro"/>
</dbReference>
<dbReference type="eggNOG" id="ENOG502SBKV">
    <property type="taxonomic scope" value="Eukaryota"/>
</dbReference>
<dbReference type="CGD" id="CAL0000199277">
    <property type="gene designation" value="orf19.8889"/>
</dbReference>
<dbReference type="Pfam" id="PF08615">
    <property type="entry name" value="RNase_H2_suC"/>
    <property type="match status" value="1"/>
</dbReference>
<dbReference type="InterPro" id="IPR013924">
    <property type="entry name" value="RNase_H2_suC"/>
</dbReference>
<protein>
    <submittedName>
        <fullName evidence="2">Uncharacterized protein</fullName>
    </submittedName>
</protein>
<dbReference type="PANTHER" id="PTHR47204">
    <property type="entry name" value="OS02G0168900 PROTEIN"/>
    <property type="match status" value="1"/>
</dbReference>
<dbReference type="GeneID" id="3645362"/>
<dbReference type="AlphaFoldDB" id="A0A1D8PLW5"/>
<dbReference type="KEGG" id="cal:CAALFM_C403690CA"/>
<evidence type="ECO:0000313" key="3">
    <source>
        <dbReference type="Proteomes" id="UP000000559"/>
    </source>
</evidence>
<evidence type="ECO:0000313" key="2">
    <source>
        <dbReference type="EMBL" id="AOW29122.1"/>
    </source>
</evidence>
<proteinExistence type="predicted"/>
<dbReference type="RefSeq" id="XP_709950.1">
    <property type="nucleotide sequence ID" value="XM_704858.1"/>
</dbReference>
<gene>
    <name evidence="2" type="ordered locus">CAALFM_C403690CA</name>
    <name evidence="1" type="ordered locus">orf19.8889</name>
</gene>
<reference evidence="2 3" key="1">
    <citation type="journal article" date="2004" name="Proc. Natl. Acad. Sci. U.S.A.">
        <title>The diploid genome sequence of Candida albicans.</title>
        <authorList>
            <person name="Jones T."/>
            <person name="Federspiel N.A."/>
            <person name="Chibana H."/>
            <person name="Dungan J."/>
            <person name="Kalman S."/>
            <person name="Magee B.B."/>
            <person name="Newport G."/>
            <person name="Thorstenson Y.R."/>
            <person name="Agabian N."/>
            <person name="Magee P.T."/>
            <person name="Davis R.W."/>
            <person name="Scherer S."/>
        </authorList>
    </citation>
    <scope>NUCLEOTIDE SEQUENCE [LARGE SCALE GENOMIC DNA]</scope>
    <source>
        <strain evidence="3">SC5314 / ATCC MYA-2876</strain>
    </source>
</reference>
<evidence type="ECO:0000313" key="1">
    <source>
        <dbReference type="CGD" id="CAL0000199277"/>
    </source>
</evidence>
<dbReference type="Proteomes" id="UP000000559">
    <property type="component" value="Chromosome 4"/>
</dbReference>
<dbReference type="EMBL" id="CP017626">
    <property type="protein sequence ID" value="AOW29122.1"/>
    <property type="molecule type" value="Genomic_DNA"/>
</dbReference>
<dbReference type="PANTHER" id="PTHR47204:SF1">
    <property type="entry name" value="RIBONUCLEASE H2 SUBUNIT C"/>
    <property type="match status" value="1"/>
</dbReference>
<dbReference type="STRING" id="237561.A0A1D8PLW5"/>
<dbReference type="OrthoDB" id="6222486at2759"/>
<dbReference type="CDD" id="cd09271">
    <property type="entry name" value="RNase_H2-C"/>
    <property type="match status" value="1"/>
</dbReference>
<sequence>MSTIKITNESVKEVVASVVPMNIQYSGPANTEDYFAPSKTQETQPDGTLLDVAYFRGCKLVGKTLELDKYDVKGYVINKSEHLVSDKETGEVKTAVTYIPVGNFQKLTVYGHDTLPSRTNQWSLIPEYLSISNIVNE</sequence>
<name>A0A1D8PLW5_CANAL</name>